<feature type="transmembrane region" description="Helical" evidence="2">
    <location>
        <begin position="58"/>
        <end position="75"/>
    </location>
</feature>
<evidence type="ECO:0000313" key="3">
    <source>
        <dbReference type="EMBL" id="TLP77432.1"/>
    </source>
</evidence>
<dbReference type="Proteomes" id="UP000306544">
    <property type="component" value="Unassembled WGS sequence"/>
</dbReference>
<reference evidence="3 4" key="1">
    <citation type="submission" date="2019-05" db="EMBL/GenBank/DDBJ databases">
        <title>Nesterenkonia sp. GY239, isolated from the Southern Atlantic Ocean.</title>
        <authorList>
            <person name="Zhang G."/>
        </authorList>
    </citation>
    <scope>NUCLEOTIDE SEQUENCE [LARGE SCALE GENOMIC DNA]</scope>
    <source>
        <strain evidence="3 4">GY239</strain>
    </source>
</reference>
<accession>A0A5R9AF79</accession>
<dbReference type="Pfam" id="PF09534">
    <property type="entry name" value="Trp_oprn_chp"/>
    <property type="match status" value="1"/>
</dbReference>
<dbReference type="AlphaFoldDB" id="A0A5R9AF79"/>
<proteinExistence type="predicted"/>
<evidence type="ECO:0008006" key="5">
    <source>
        <dbReference type="Google" id="ProtNLM"/>
    </source>
</evidence>
<sequence>MGHLAYIFQRRNTILIIQVGSVLLLISTALTWVTATGLPETAAADELGLLGGEMSPTVRAMGLVGVAGGVAATIARKWVRGLIGAVLLGAAVISLIGAGLTLLEPAATAAPALAEYTGTTDPAAAYTPGFAVWLAILGAIMLLVSSLALLLFSPGWSDERTAKKYSRGRAGAENPDEIDLWDDLSDGDDPTARR</sequence>
<dbReference type="RefSeq" id="WP_138169662.1">
    <property type="nucleotide sequence ID" value="NZ_VAWA01000004.1"/>
</dbReference>
<dbReference type="InterPro" id="IPR019051">
    <property type="entry name" value="Trp_biosyn_TM_oprn/chp"/>
</dbReference>
<dbReference type="OrthoDB" id="4964813at2"/>
<keyword evidence="2" id="KW-0812">Transmembrane</keyword>
<feature type="transmembrane region" description="Helical" evidence="2">
    <location>
        <begin position="130"/>
        <end position="152"/>
    </location>
</feature>
<comment type="caution">
    <text evidence="3">The sequence shown here is derived from an EMBL/GenBank/DDBJ whole genome shotgun (WGS) entry which is preliminary data.</text>
</comment>
<evidence type="ECO:0000256" key="1">
    <source>
        <dbReference type="SAM" id="MobiDB-lite"/>
    </source>
</evidence>
<feature type="transmembrane region" description="Helical" evidence="2">
    <location>
        <begin position="12"/>
        <end position="38"/>
    </location>
</feature>
<feature type="region of interest" description="Disordered" evidence="1">
    <location>
        <begin position="161"/>
        <end position="194"/>
    </location>
</feature>
<gene>
    <name evidence="3" type="ORF">FEF27_04495</name>
</gene>
<evidence type="ECO:0000313" key="4">
    <source>
        <dbReference type="Proteomes" id="UP000306544"/>
    </source>
</evidence>
<keyword evidence="4" id="KW-1185">Reference proteome</keyword>
<keyword evidence="2" id="KW-1133">Transmembrane helix</keyword>
<organism evidence="3 4">
    <name type="scientific">Nesterenkonia sphaerica</name>
    <dbReference type="NCBI Taxonomy" id="1804988"/>
    <lineage>
        <taxon>Bacteria</taxon>
        <taxon>Bacillati</taxon>
        <taxon>Actinomycetota</taxon>
        <taxon>Actinomycetes</taxon>
        <taxon>Micrococcales</taxon>
        <taxon>Micrococcaceae</taxon>
        <taxon>Nesterenkonia</taxon>
    </lineage>
</organism>
<protein>
    <recommendedName>
        <fullName evidence="5">Trp biosynthesis-associated membrane protein</fullName>
    </recommendedName>
</protein>
<name>A0A5R9AF79_9MICC</name>
<dbReference type="EMBL" id="VAWA01000004">
    <property type="protein sequence ID" value="TLP77432.1"/>
    <property type="molecule type" value="Genomic_DNA"/>
</dbReference>
<evidence type="ECO:0000256" key="2">
    <source>
        <dbReference type="SAM" id="Phobius"/>
    </source>
</evidence>
<feature type="compositionally biased region" description="Acidic residues" evidence="1">
    <location>
        <begin position="174"/>
        <end position="194"/>
    </location>
</feature>
<feature type="transmembrane region" description="Helical" evidence="2">
    <location>
        <begin position="82"/>
        <end position="103"/>
    </location>
</feature>
<keyword evidence="2" id="KW-0472">Membrane</keyword>